<accession>A0A8J5J0Z2</accession>
<organism evidence="1 2">
    <name type="scientific">Phytophthora aleatoria</name>
    <dbReference type="NCBI Taxonomy" id="2496075"/>
    <lineage>
        <taxon>Eukaryota</taxon>
        <taxon>Sar</taxon>
        <taxon>Stramenopiles</taxon>
        <taxon>Oomycota</taxon>
        <taxon>Peronosporomycetes</taxon>
        <taxon>Peronosporales</taxon>
        <taxon>Peronosporaceae</taxon>
        <taxon>Phytophthora</taxon>
    </lineage>
</organism>
<comment type="caution">
    <text evidence="1">The sequence shown here is derived from an EMBL/GenBank/DDBJ whole genome shotgun (WGS) entry which is preliminary data.</text>
</comment>
<proteinExistence type="predicted"/>
<sequence length="120" mass="13939">MKNLGLQGLTGKALTTNPQYKTLQKFRYKRESRELDEWFEEGVTLYGAWTHLGLDKISTARVMQTDAYKTYVHYVKKLDDMHYWHKNSIFEPPIEYGGTDAQFVLLKYESGQQPKDPGGT</sequence>
<protein>
    <recommendedName>
        <fullName evidence="3">RxLR effector protein</fullName>
    </recommendedName>
</protein>
<evidence type="ECO:0000313" key="2">
    <source>
        <dbReference type="Proteomes" id="UP000709295"/>
    </source>
</evidence>
<dbReference type="AlphaFoldDB" id="A0A8J5J0Z2"/>
<dbReference type="EMBL" id="JAENGY010001276">
    <property type="protein sequence ID" value="KAG6950685.1"/>
    <property type="molecule type" value="Genomic_DNA"/>
</dbReference>
<gene>
    <name evidence="1" type="ORF">JG688_00014054</name>
</gene>
<dbReference type="Proteomes" id="UP000709295">
    <property type="component" value="Unassembled WGS sequence"/>
</dbReference>
<name>A0A8J5J0Z2_9STRA</name>
<evidence type="ECO:0008006" key="3">
    <source>
        <dbReference type="Google" id="ProtNLM"/>
    </source>
</evidence>
<reference evidence="1" key="1">
    <citation type="submission" date="2021-01" db="EMBL/GenBank/DDBJ databases">
        <title>Phytophthora aleatoria, a newly-described species from Pinus radiata is distinct from Phytophthora cactorum isolates based on comparative genomics.</title>
        <authorList>
            <person name="Mcdougal R."/>
            <person name="Panda P."/>
            <person name="Williams N."/>
            <person name="Studholme D.J."/>
        </authorList>
    </citation>
    <scope>NUCLEOTIDE SEQUENCE</scope>
    <source>
        <strain evidence="1">NZFS 4037</strain>
    </source>
</reference>
<keyword evidence="2" id="KW-1185">Reference proteome</keyword>
<evidence type="ECO:0000313" key="1">
    <source>
        <dbReference type="EMBL" id="KAG6950685.1"/>
    </source>
</evidence>